<organism evidence="13 14">
    <name type="scientific">Spiribacter pallidus</name>
    <dbReference type="NCBI Taxonomy" id="1987936"/>
    <lineage>
        <taxon>Bacteria</taxon>
        <taxon>Pseudomonadati</taxon>
        <taxon>Pseudomonadota</taxon>
        <taxon>Gammaproteobacteria</taxon>
        <taxon>Chromatiales</taxon>
        <taxon>Ectothiorhodospiraceae</taxon>
        <taxon>Spiribacter</taxon>
    </lineage>
</organism>
<dbReference type="EC" id="3.6.1.11" evidence="5"/>
<dbReference type="Proteomes" id="UP001556709">
    <property type="component" value="Unassembled WGS sequence"/>
</dbReference>
<sequence>MKRRRRPTDDAEVAAVDLGSNSFHMIVARPEGNSLRMMDRLREPVRLAAGLDDKRRLDAAARDRALACLERFGQRLRGLPSQAVRAVGTNTLRQLRAADDFLDRAQAALGHPIQIVSGYEEARLVYLGVAHSIAGDDRRRLVMDIGGGSTELIIGEAFVPRQMESLHMGCVSATQRFFTDGRITEKTLQAAELAARRELEPIAARYRRAGWERAVGASGTIRSVERCLRDNGWSENGIHPAGLARLRAALIKAGRINKLTLDGVSARRAEVLPGGFAVLSAAFDQLGIAHMDAADGALREGLLFDLLGRIRHEDVRSASIAAMARRYHVDTEHAGRVADTAEQLRRMVADAWQLDEPGMADMLRWAASVHEIGLDISHSQYHKHGEYILRHSDLAGFSREDQQVIATLVRAHRRKFPRAVFRELPQYWQRPAMRLAIVLRLATTLHRARTAEPPPPVSATTEGKTLHLALADRGGAGHALIEADLQEEADYIAVAGYRLLTSRG</sequence>
<comment type="catalytic activity">
    <reaction evidence="10">
        <text>[phosphate](n) + H2O = [phosphate](n-1) + phosphate + H(+)</text>
        <dbReference type="Rhea" id="RHEA:21528"/>
        <dbReference type="Rhea" id="RHEA-COMP:9859"/>
        <dbReference type="Rhea" id="RHEA-COMP:14279"/>
        <dbReference type="ChEBI" id="CHEBI:15377"/>
        <dbReference type="ChEBI" id="CHEBI:15378"/>
        <dbReference type="ChEBI" id="CHEBI:16838"/>
        <dbReference type="ChEBI" id="CHEBI:43474"/>
        <dbReference type="EC" id="3.6.1.11"/>
    </reaction>
</comment>
<dbReference type="InterPro" id="IPR030673">
    <property type="entry name" value="PyroPPase_GppA_Ppx"/>
</dbReference>
<evidence type="ECO:0000259" key="11">
    <source>
        <dbReference type="Pfam" id="PF02541"/>
    </source>
</evidence>
<dbReference type="SUPFAM" id="SSF53067">
    <property type="entry name" value="Actin-like ATPase domain"/>
    <property type="match status" value="2"/>
</dbReference>
<reference evidence="13 14" key="1">
    <citation type="submission" date="2024-02" db="EMBL/GenBank/DDBJ databases">
        <title>New especies of Spiribacter isolated from saline water.</title>
        <authorList>
            <person name="Leon M.J."/>
            <person name="De La Haba R."/>
            <person name="Sanchez-Porro C."/>
            <person name="Ventosa A."/>
        </authorList>
    </citation>
    <scope>NUCLEOTIDE SEQUENCE [LARGE SCALE GENOMIC DNA]</scope>
    <source>
        <strain evidence="14">ag22IC6-390</strain>
    </source>
</reference>
<evidence type="ECO:0000256" key="1">
    <source>
        <dbReference type="ARBA" id="ARBA00001946"/>
    </source>
</evidence>
<name>A0ABV3T9P4_9GAMM</name>
<evidence type="ECO:0000256" key="8">
    <source>
        <dbReference type="ARBA" id="ARBA00022801"/>
    </source>
</evidence>
<dbReference type="InterPro" id="IPR003695">
    <property type="entry name" value="Ppx_GppA_N"/>
</dbReference>
<keyword evidence="7" id="KW-1003">Cell membrane</keyword>
<dbReference type="Gene3D" id="3.30.420.40">
    <property type="match status" value="1"/>
</dbReference>
<dbReference type="InterPro" id="IPR048950">
    <property type="entry name" value="Ppx_GppA_C"/>
</dbReference>
<comment type="similarity">
    <text evidence="3">Belongs to the GppA/Ppx family.</text>
</comment>
<gene>
    <name evidence="13" type="primary">ppx</name>
    <name evidence="13" type="ORF">V6X73_01180</name>
</gene>
<comment type="subunit">
    <text evidence="4">Homodimer.</text>
</comment>
<proteinExistence type="inferred from homology"/>
<dbReference type="GO" id="GO:0004309">
    <property type="term" value="F:exopolyphosphatase activity"/>
    <property type="evidence" value="ECO:0007669"/>
    <property type="project" value="UniProtKB-EC"/>
</dbReference>
<evidence type="ECO:0000256" key="5">
    <source>
        <dbReference type="ARBA" id="ARBA00012451"/>
    </source>
</evidence>
<keyword evidence="9" id="KW-0472">Membrane</keyword>
<evidence type="ECO:0000256" key="3">
    <source>
        <dbReference type="ARBA" id="ARBA00007125"/>
    </source>
</evidence>
<dbReference type="CDD" id="cd24053">
    <property type="entry name" value="ASKHA_NBD_EcPPX-GppA-like"/>
    <property type="match status" value="1"/>
</dbReference>
<dbReference type="PIRSF" id="PIRSF001267">
    <property type="entry name" value="Pyrophosphatase_GppA_Ppx"/>
    <property type="match status" value="1"/>
</dbReference>
<evidence type="ECO:0000256" key="6">
    <source>
        <dbReference type="ARBA" id="ARBA00020416"/>
    </source>
</evidence>
<dbReference type="NCBIfam" id="TIGR03706">
    <property type="entry name" value="exo_poly_only"/>
    <property type="match status" value="1"/>
</dbReference>
<feature type="domain" description="Ppx/GppA phosphatase C-terminal" evidence="12">
    <location>
        <begin position="315"/>
        <end position="488"/>
    </location>
</feature>
<dbReference type="Pfam" id="PF02541">
    <property type="entry name" value="Ppx-GppA"/>
    <property type="match status" value="1"/>
</dbReference>
<accession>A0ABV3T9P4</accession>
<dbReference type="PANTHER" id="PTHR30005">
    <property type="entry name" value="EXOPOLYPHOSPHATASE"/>
    <property type="match status" value="1"/>
</dbReference>
<protein>
    <recommendedName>
        <fullName evidence="6">Exopolyphosphatase</fullName>
        <ecNumber evidence="5">3.6.1.11</ecNumber>
    </recommendedName>
</protein>
<evidence type="ECO:0000256" key="2">
    <source>
        <dbReference type="ARBA" id="ARBA00004202"/>
    </source>
</evidence>
<dbReference type="Pfam" id="PF21447">
    <property type="entry name" value="Ppx-GppA_III"/>
    <property type="match status" value="1"/>
</dbReference>
<comment type="caution">
    <text evidence="13">The sequence shown here is derived from an EMBL/GenBank/DDBJ whole genome shotgun (WGS) entry which is preliminary data.</text>
</comment>
<dbReference type="InterPro" id="IPR022371">
    <property type="entry name" value="Exopolyphosphatase"/>
</dbReference>
<dbReference type="PANTHER" id="PTHR30005:SF14">
    <property type="entry name" value="EXOPOLYPHOSPHATASE"/>
    <property type="match status" value="1"/>
</dbReference>
<feature type="domain" description="Ppx/GppA phosphatase N-terminal" evidence="11">
    <location>
        <begin position="27"/>
        <end position="308"/>
    </location>
</feature>
<evidence type="ECO:0000313" key="14">
    <source>
        <dbReference type="Proteomes" id="UP001556709"/>
    </source>
</evidence>
<dbReference type="Gene3D" id="1.10.3210.10">
    <property type="entry name" value="Hypothetical protein af1432"/>
    <property type="match status" value="1"/>
</dbReference>
<keyword evidence="14" id="KW-1185">Reference proteome</keyword>
<dbReference type="SUPFAM" id="SSF109604">
    <property type="entry name" value="HD-domain/PDEase-like"/>
    <property type="match status" value="1"/>
</dbReference>
<comment type="subcellular location">
    <subcellularLocation>
        <location evidence="2">Cell membrane</location>
        <topology evidence="2">Peripheral membrane protein</topology>
    </subcellularLocation>
</comment>
<evidence type="ECO:0000259" key="12">
    <source>
        <dbReference type="Pfam" id="PF21447"/>
    </source>
</evidence>
<dbReference type="EMBL" id="JBAKFM010000001">
    <property type="protein sequence ID" value="MEX0468348.1"/>
    <property type="molecule type" value="Genomic_DNA"/>
</dbReference>
<dbReference type="InterPro" id="IPR050273">
    <property type="entry name" value="GppA/Ppx_hydrolase"/>
</dbReference>
<evidence type="ECO:0000256" key="7">
    <source>
        <dbReference type="ARBA" id="ARBA00022475"/>
    </source>
</evidence>
<dbReference type="Gene3D" id="3.30.420.150">
    <property type="entry name" value="Exopolyphosphatase. Domain 2"/>
    <property type="match status" value="1"/>
</dbReference>
<keyword evidence="8 13" id="KW-0378">Hydrolase</keyword>
<dbReference type="RefSeq" id="WP_367958149.1">
    <property type="nucleotide sequence ID" value="NZ_JBAKFK010000001.1"/>
</dbReference>
<evidence type="ECO:0000256" key="9">
    <source>
        <dbReference type="ARBA" id="ARBA00023136"/>
    </source>
</evidence>
<comment type="cofactor">
    <cofactor evidence="1">
        <name>Mg(2+)</name>
        <dbReference type="ChEBI" id="CHEBI:18420"/>
    </cofactor>
</comment>
<dbReference type="InterPro" id="IPR043129">
    <property type="entry name" value="ATPase_NBD"/>
</dbReference>
<evidence type="ECO:0000256" key="4">
    <source>
        <dbReference type="ARBA" id="ARBA00011738"/>
    </source>
</evidence>
<evidence type="ECO:0000313" key="13">
    <source>
        <dbReference type="EMBL" id="MEX0468348.1"/>
    </source>
</evidence>
<evidence type="ECO:0000256" key="10">
    <source>
        <dbReference type="ARBA" id="ARBA00047607"/>
    </source>
</evidence>